<protein>
    <recommendedName>
        <fullName evidence="4">Cyanovirin-N domain-containing protein</fullName>
    </recommendedName>
</protein>
<proteinExistence type="predicted"/>
<evidence type="ECO:0008006" key="4">
    <source>
        <dbReference type="Google" id="ProtNLM"/>
    </source>
</evidence>
<gene>
    <name evidence="2" type="ORF">T440DRAFT_458471</name>
</gene>
<reference evidence="2" key="1">
    <citation type="submission" date="2020-01" db="EMBL/GenBank/DDBJ databases">
        <authorList>
            <consortium name="DOE Joint Genome Institute"/>
            <person name="Haridas S."/>
            <person name="Albert R."/>
            <person name="Binder M."/>
            <person name="Bloem J."/>
            <person name="Labutti K."/>
            <person name="Salamov A."/>
            <person name="Andreopoulos B."/>
            <person name="Baker S.E."/>
            <person name="Barry K."/>
            <person name="Bills G."/>
            <person name="Bluhm B.H."/>
            <person name="Cannon C."/>
            <person name="Castanera R."/>
            <person name="Culley D.E."/>
            <person name="Daum C."/>
            <person name="Ezra D."/>
            <person name="Gonzalez J.B."/>
            <person name="Henrissat B."/>
            <person name="Kuo A."/>
            <person name="Liang C."/>
            <person name="Lipzen A."/>
            <person name="Lutzoni F."/>
            <person name="Magnuson J."/>
            <person name="Mondo S."/>
            <person name="Nolan M."/>
            <person name="Ohm R."/>
            <person name="Pangilinan J."/>
            <person name="Park H.-J."/>
            <person name="Ramirez L."/>
            <person name="Alfaro M."/>
            <person name="Sun H."/>
            <person name="Tritt A."/>
            <person name="Yoshinaga Y."/>
            <person name="Zwiers L.-H."/>
            <person name="Turgeon B.G."/>
            <person name="Goodwin S.B."/>
            <person name="Spatafora J.W."/>
            <person name="Crous P.W."/>
            <person name="Grigoriev I.V."/>
        </authorList>
    </citation>
    <scope>NUCLEOTIDE SEQUENCE</scope>
    <source>
        <strain evidence="2">IPT5</strain>
    </source>
</reference>
<dbReference type="AlphaFoldDB" id="A0A6A7AW90"/>
<name>A0A6A7AW90_9PLEO</name>
<keyword evidence="1" id="KW-0732">Signal</keyword>
<organism evidence="2 3">
    <name type="scientific">Plenodomus tracheiphilus IPT5</name>
    <dbReference type="NCBI Taxonomy" id="1408161"/>
    <lineage>
        <taxon>Eukaryota</taxon>
        <taxon>Fungi</taxon>
        <taxon>Dikarya</taxon>
        <taxon>Ascomycota</taxon>
        <taxon>Pezizomycotina</taxon>
        <taxon>Dothideomycetes</taxon>
        <taxon>Pleosporomycetidae</taxon>
        <taxon>Pleosporales</taxon>
        <taxon>Pleosporineae</taxon>
        <taxon>Leptosphaeriaceae</taxon>
        <taxon>Plenodomus</taxon>
    </lineage>
</organism>
<dbReference type="EMBL" id="MU006335">
    <property type="protein sequence ID" value="KAF2846449.1"/>
    <property type="molecule type" value="Genomic_DNA"/>
</dbReference>
<sequence length="104" mass="11008">MRTSSALVALAALLTPFVTADLHHSGVCVTKTGGQNVYHGEATIAACQAYLSRNTGNEQWDQCPDCAMKNIGNLDVCHSDGWHIGGDELNHYCEENGAAGSMAN</sequence>
<feature type="chain" id="PRO_5025632532" description="Cyanovirin-N domain-containing protein" evidence="1">
    <location>
        <begin position="21"/>
        <end position="104"/>
    </location>
</feature>
<accession>A0A6A7AW90</accession>
<evidence type="ECO:0000313" key="3">
    <source>
        <dbReference type="Proteomes" id="UP000799423"/>
    </source>
</evidence>
<feature type="signal peptide" evidence="1">
    <location>
        <begin position="1"/>
        <end position="20"/>
    </location>
</feature>
<dbReference type="OrthoDB" id="3489571at2759"/>
<dbReference type="Proteomes" id="UP000799423">
    <property type="component" value="Unassembled WGS sequence"/>
</dbReference>
<keyword evidence="3" id="KW-1185">Reference proteome</keyword>
<evidence type="ECO:0000256" key="1">
    <source>
        <dbReference type="SAM" id="SignalP"/>
    </source>
</evidence>
<evidence type="ECO:0000313" key="2">
    <source>
        <dbReference type="EMBL" id="KAF2846449.1"/>
    </source>
</evidence>